<dbReference type="AlphaFoldDB" id="A0A3M7TW16"/>
<dbReference type="OrthoDB" id="2881164at2"/>
<keyword evidence="3" id="KW-1185">Reference proteome</keyword>
<evidence type="ECO:0000256" key="1">
    <source>
        <dbReference type="SAM" id="Phobius"/>
    </source>
</evidence>
<evidence type="ECO:0000313" key="3">
    <source>
        <dbReference type="Proteomes" id="UP000278746"/>
    </source>
</evidence>
<sequence>MKTVLKSLLTSWLFWCLIIPVFIVYGTLSYATYNLIWINAEKLETMEPEIIEAKEAGETLPFRERYAYESTYNLYHKSQNLLQSFWMKYIFPFPEFTEPL</sequence>
<gene>
    <name evidence="2" type="ORF">EBO34_01090</name>
</gene>
<feature type="transmembrane region" description="Helical" evidence="1">
    <location>
        <begin position="12"/>
        <end position="36"/>
    </location>
</feature>
<accession>A0A3M7TW16</accession>
<dbReference type="Proteomes" id="UP000278746">
    <property type="component" value="Unassembled WGS sequence"/>
</dbReference>
<keyword evidence="1" id="KW-0472">Membrane</keyword>
<reference evidence="2 3" key="1">
    <citation type="submission" date="2018-10" db="EMBL/GenBank/DDBJ databases">
        <title>Bacillus Keqinensis sp. nov., a moderately halophilic bacterium isolated from a saline-alkaline lake.</title>
        <authorList>
            <person name="Wang H."/>
        </authorList>
    </citation>
    <scope>NUCLEOTIDE SEQUENCE [LARGE SCALE GENOMIC DNA]</scope>
    <source>
        <strain evidence="2 3">KQ-3</strain>
    </source>
</reference>
<evidence type="ECO:0000313" key="2">
    <source>
        <dbReference type="EMBL" id="RNA68595.1"/>
    </source>
</evidence>
<comment type="caution">
    <text evidence="2">The sequence shown here is derived from an EMBL/GenBank/DDBJ whole genome shotgun (WGS) entry which is preliminary data.</text>
</comment>
<dbReference type="EMBL" id="RHIB01000001">
    <property type="protein sequence ID" value="RNA68595.1"/>
    <property type="molecule type" value="Genomic_DNA"/>
</dbReference>
<keyword evidence="1" id="KW-1133">Transmembrane helix</keyword>
<dbReference type="RefSeq" id="WP_122896121.1">
    <property type="nucleotide sequence ID" value="NZ_RHIB01000001.1"/>
</dbReference>
<protein>
    <submittedName>
        <fullName evidence="2">Uncharacterized protein</fullName>
    </submittedName>
</protein>
<name>A0A3M7TW16_9BACI</name>
<organism evidence="2 3">
    <name type="scientific">Alteribacter keqinensis</name>
    <dbReference type="NCBI Taxonomy" id="2483800"/>
    <lineage>
        <taxon>Bacteria</taxon>
        <taxon>Bacillati</taxon>
        <taxon>Bacillota</taxon>
        <taxon>Bacilli</taxon>
        <taxon>Bacillales</taxon>
        <taxon>Bacillaceae</taxon>
        <taxon>Alteribacter</taxon>
    </lineage>
</organism>
<keyword evidence="1" id="KW-0812">Transmembrane</keyword>
<proteinExistence type="predicted"/>